<name>A0ACB8TP98_9APHY</name>
<gene>
    <name evidence="1" type="ORF">BDY19DRAFT_975393</name>
</gene>
<comment type="caution">
    <text evidence="1">The sequence shown here is derived from an EMBL/GenBank/DDBJ whole genome shotgun (WGS) entry which is preliminary data.</text>
</comment>
<organism evidence="1 2">
    <name type="scientific">Irpex rosettiformis</name>
    <dbReference type="NCBI Taxonomy" id="378272"/>
    <lineage>
        <taxon>Eukaryota</taxon>
        <taxon>Fungi</taxon>
        <taxon>Dikarya</taxon>
        <taxon>Basidiomycota</taxon>
        <taxon>Agaricomycotina</taxon>
        <taxon>Agaricomycetes</taxon>
        <taxon>Polyporales</taxon>
        <taxon>Irpicaceae</taxon>
        <taxon>Irpex</taxon>
    </lineage>
</organism>
<dbReference type="EMBL" id="MU274952">
    <property type="protein sequence ID" value="KAI0083828.1"/>
    <property type="molecule type" value="Genomic_DNA"/>
</dbReference>
<reference evidence="1" key="1">
    <citation type="journal article" date="2021" name="Environ. Microbiol.">
        <title>Gene family expansions and transcriptome signatures uncover fungal adaptations to wood decay.</title>
        <authorList>
            <person name="Hage H."/>
            <person name="Miyauchi S."/>
            <person name="Viragh M."/>
            <person name="Drula E."/>
            <person name="Min B."/>
            <person name="Chaduli D."/>
            <person name="Navarro D."/>
            <person name="Favel A."/>
            <person name="Norest M."/>
            <person name="Lesage-Meessen L."/>
            <person name="Balint B."/>
            <person name="Merenyi Z."/>
            <person name="de Eugenio L."/>
            <person name="Morin E."/>
            <person name="Martinez A.T."/>
            <person name="Baldrian P."/>
            <person name="Stursova M."/>
            <person name="Martinez M.J."/>
            <person name="Novotny C."/>
            <person name="Magnuson J.K."/>
            <person name="Spatafora J.W."/>
            <person name="Maurice S."/>
            <person name="Pangilinan J."/>
            <person name="Andreopoulos W."/>
            <person name="LaButti K."/>
            <person name="Hundley H."/>
            <person name="Na H."/>
            <person name="Kuo A."/>
            <person name="Barry K."/>
            <person name="Lipzen A."/>
            <person name="Henrissat B."/>
            <person name="Riley R."/>
            <person name="Ahrendt S."/>
            <person name="Nagy L.G."/>
            <person name="Grigoriev I.V."/>
            <person name="Martin F."/>
            <person name="Rosso M.N."/>
        </authorList>
    </citation>
    <scope>NUCLEOTIDE SEQUENCE</scope>
    <source>
        <strain evidence="1">CBS 384.51</strain>
    </source>
</reference>
<evidence type="ECO:0000313" key="1">
    <source>
        <dbReference type="EMBL" id="KAI0083828.1"/>
    </source>
</evidence>
<protein>
    <submittedName>
        <fullName evidence="1">Uncharacterized protein</fullName>
    </submittedName>
</protein>
<proteinExistence type="predicted"/>
<dbReference type="Proteomes" id="UP001055072">
    <property type="component" value="Unassembled WGS sequence"/>
</dbReference>
<accession>A0ACB8TP98</accession>
<evidence type="ECO:0000313" key="2">
    <source>
        <dbReference type="Proteomes" id="UP001055072"/>
    </source>
</evidence>
<sequence length="92" mass="9599">MFILCVVSVYAILPFKLLSTTSTVPIHVVFVVEIAEVGRRGMCSCCGILAAANSVCDEGGDDDEANEAHDSEDACYGAVVVEESAKLAVSEG</sequence>
<keyword evidence="2" id="KW-1185">Reference proteome</keyword>